<evidence type="ECO:0000256" key="8">
    <source>
        <dbReference type="SAM" id="MobiDB-lite"/>
    </source>
</evidence>
<feature type="compositionally biased region" description="Low complexity" evidence="8">
    <location>
        <begin position="170"/>
        <end position="198"/>
    </location>
</feature>
<feature type="compositionally biased region" description="Low complexity" evidence="8">
    <location>
        <begin position="1"/>
        <end position="24"/>
    </location>
</feature>
<organism evidence="9 10">
    <name type="scientific">Mycosarcoma maydis</name>
    <name type="common">Corn smut fungus</name>
    <name type="synonym">Ustilago maydis</name>
    <dbReference type="NCBI Taxonomy" id="5270"/>
    <lineage>
        <taxon>Eukaryota</taxon>
        <taxon>Fungi</taxon>
        <taxon>Dikarya</taxon>
        <taxon>Basidiomycota</taxon>
        <taxon>Ustilaginomycotina</taxon>
        <taxon>Ustilaginomycetes</taxon>
        <taxon>Ustilaginales</taxon>
        <taxon>Ustilaginaceae</taxon>
        <taxon>Mycosarcoma</taxon>
    </lineage>
</organism>
<dbReference type="OrthoDB" id="2538017at2759"/>
<dbReference type="RefSeq" id="XP_011387290.1">
    <property type="nucleotide sequence ID" value="XM_011388988.1"/>
</dbReference>
<keyword evidence="4" id="KW-0653">Protein transport</keyword>
<feature type="region of interest" description="Disordered" evidence="8">
    <location>
        <begin position="1"/>
        <end position="198"/>
    </location>
</feature>
<dbReference type="Gene3D" id="6.10.140.1350">
    <property type="match status" value="1"/>
</dbReference>
<evidence type="ECO:0000256" key="2">
    <source>
        <dbReference type="ARBA" id="ARBA00022448"/>
    </source>
</evidence>
<accession>A0A0D1CZ47</accession>
<dbReference type="InParanoid" id="A0A0D1CZ47"/>
<feature type="compositionally biased region" description="Low complexity" evidence="8">
    <location>
        <begin position="95"/>
        <end position="108"/>
    </location>
</feature>
<keyword evidence="3" id="KW-0509">mRNA transport</keyword>
<evidence type="ECO:0000256" key="4">
    <source>
        <dbReference type="ARBA" id="ARBA00022927"/>
    </source>
</evidence>
<keyword evidence="5" id="KW-0811">Translocation</keyword>
<dbReference type="GO" id="GO:0017056">
    <property type="term" value="F:structural constituent of nuclear pore"/>
    <property type="evidence" value="ECO:0000318"/>
    <property type="project" value="GO_Central"/>
</dbReference>
<evidence type="ECO:0000256" key="5">
    <source>
        <dbReference type="ARBA" id="ARBA00023010"/>
    </source>
</evidence>
<name>A0A0D1CZ47_MYCMD</name>
<keyword evidence="10" id="KW-1185">Reference proteome</keyword>
<dbReference type="GO" id="GO:0015031">
    <property type="term" value="P:protein transport"/>
    <property type="evidence" value="ECO:0007669"/>
    <property type="project" value="UniProtKB-KW"/>
</dbReference>
<dbReference type="OMA" id="RDNTDVF"/>
<dbReference type="STRING" id="237631.A0A0D1CZ47"/>
<dbReference type="KEGG" id="uma:UMAG_01418"/>
<keyword evidence="6" id="KW-0906">Nuclear pore complex</keyword>
<dbReference type="AlphaFoldDB" id="A0A0D1CZ47"/>
<evidence type="ECO:0000313" key="10">
    <source>
        <dbReference type="Proteomes" id="UP000000561"/>
    </source>
</evidence>
<feature type="compositionally biased region" description="Low complexity" evidence="8">
    <location>
        <begin position="42"/>
        <end position="82"/>
    </location>
</feature>
<dbReference type="EMBL" id="CM003141">
    <property type="protein sequence ID" value="KIS71523.1"/>
    <property type="molecule type" value="Genomic_DNA"/>
</dbReference>
<evidence type="ECO:0000313" key="9">
    <source>
        <dbReference type="EMBL" id="KIS71523.1"/>
    </source>
</evidence>
<dbReference type="Proteomes" id="UP000000561">
    <property type="component" value="Chromosome 2"/>
</dbReference>
<dbReference type="GO" id="GO:0008139">
    <property type="term" value="F:nuclear localization sequence binding"/>
    <property type="evidence" value="ECO:0000318"/>
    <property type="project" value="GO_Central"/>
</dbReference>
<feature type="compositionally biased region" description="Low complexity" evidence="8">
    <location>
        <begin position="118"/>
        <end position="129"/>
    </location>
</feature>
<keyword evidence="7" id="KW-0539">Nucleus</keyword>
<evidence type="ECO:0000256" key="7">
    <source>
        <dbReference type="ARBA" id="ARBA00023242"/>
    </source>
</evidence>
<protein>
    <recommendedName>
        <fullName evidence="11">Nucleoporin NSP1-like C-terminal domain-containing protein</fullName>
    </recommendedName>
</protein>
<reference evidence="9 10" key="1">
    <citation type="journal article" date="2006" name="Nature">
        <title>Insights from the genome of the biotrophic fungal plant pathogen Ustilago maydis.</title>
        <authorList>
            <person name="Kamper J."/>
            <person name="Kahmann R."/>
            <person name="Bolker M."/>
            <person name="Ma L.J."/>
            <person name="Brefort T."/>
            <person name="Saville B.J."/>
            <person name="Banuett F."/>
            <person name="Kronstad J.W."/>
            <person name="Gold S.E."/>
            <person name="Muller O."/>
            <person name="Perlin M.H."/>
            <person name="Wosten H.A."/>
            <person name="de Vries R."/>
            <person name="Ruiz-Herrera J."/>
            <person name="Reynaga-Pena C.G."/>
            <person name="Snetselaar K."/>
            <person name="McCann M."/>
            <person name="Perez-Martin J."/>
            <person name="Feldbrugge M."/>
            <person name="Basse C.W."/>
            <person name="Steinberg G."/>
            <person name="Ibeas J.I."/>
            <person name="Holloman W."/>
            <person name="Guzman P."/>
            <person name="Farman M."/>
            <person name="Stajich J.E."/>
            <person name="Sentandreu R."/>
            <person name="Gonzalez-Prieto J.M."/>
            <person name="Kennell J.C."/>
            <person name="Molina L."/>
            <person name="Schirawski J."/>
            <person name="Mendoza-Mendoza A."/>
            <person name="Greilinger D."/>
            <person name="Munch K."/>
            <person name="Rossel N."/>
            <person name="Scherer M."/>
            <person name="Vranes M."/>
            <person name="Ladendorf O."/>
            <person name="Vincon V."/>
            <person name="Fuchs U."/>
            <person name="Sandrock B."/>
            <person name="Meng S."/>
            <person name="Ho E.C."/>
            <person name="Cahill M.J."/>
            <person name="Boyce K.J."/>
            <person name="Klose J."/>
            <person name="Klosterman S.J."/>
            <person name="Deelstra H.J."/>
            <person name="Ortiz-Castellanos L."/>
            <person name="Li W."/>
            <person name="Sanchez-Alonso P."/>
            <person name="Schreier P.H."/>
            <person name="Hauser-Hahn I."/>
            <person name="Vaupel M."/>
            <person name="Koopmann E."/>
            <person name="Friedrich G."/>
            <person name="Voss H."/>
            <person name="Schluter T."/>
            <person name="Margolis J."/>
            <person name="Platt D."/>
            <person name="Swimmer C."/>
            <person name="Gnirke A."/>
            <person name="Chen F."/>
            <person name="Vysotskaia V."/>
            <person name="Mannhaupt G."/>
            <person name="Guldener U."/>
            <person name="Munsterkotter M."/>
            <person name="Haase D."/>
            <person name="Oesterheld M."/>
            <person name="Mewes H.W."/>
            <person name="Mauceli E.W."/>
            <person name="DeCaprio D."/>
            <person name="Wade C.M."/>
            <person name="Butler J."/>
            <person name="Young S."/>
            <person name="Jaffe D.B."/>
            <person name="Calvo S."/>
            <person name="Nusbaum C."/>
            <person name="Galagan J."/>
            <person name="Birren B.W."/>
        </authorList>
    </citation>
    <scope>NUCLEOTIDE SEQUENCE [LARGE SCALE GENOMIC DNA]</scope>
    <source>
        <strain evidence="10">DSM 14603 / FGSC 9021 / UM521</strain>
    </source>
</reference>
<dbReference type="InterPro" id="IPR024882">
    <property type="entry name" value="NUP58/p45/49"/>
</dbReference>
<evidence type="ECO:0008006" key="11">
    <source>
        <dbReference type="Google" id="ProtNLM"/>
    </source>
</evidence>
<evidence type="ECO:0000256" key="6">
    <source>
        <dbReference type="ARBA" id="ARBA00023132"/>
    </source>
</evidence>
<dbReference type="GeneID" id="23562446"/>
<dbReference type="GO" id="GO:0005643">
    <property type="term" value="C:nuclear pore"/>
    <property type="evidence" value="ECO:0000318"/>
    <property type="project" value="GO_Central"/>
</dbReference>
<dbReference type="PANTHER" id="PTHR13437:SF2">
    <property type="entry name" value="NUCLEOPORIN P58_P45"/>
    <property type="match status" value="1"/>
</dbReference>
<sequence>MFGSTPATSTTGSSLGRSASFSFSQPPANKPFSGTSGGFSFGGSTTSSATTSAAPANTGAAAPAAGGFSFGAKPATTTAAPATGGGLFGSSVNTQQQQPQQQQQQQQQTTGFGGGLFGASSNTASTSTGGLFGSKPSAPATSGGFSFGGSNNTGNPASTSTGGLFGSSAQPTQQQQQPSTSLFSFGSSQPQQQQQQPNISLQPFQSQPQFNAGAAASPFARFGYFQKERFNDLSDDARKLVEELDSHISAQTQLRDELKTKNFGEEIRKCAAEWHELDSALKSLSATLDTDENQCVDVGRLLERDRTTTCTLYSIILNAKEPRAGAGASDGASFVEWLEHFYSDLAVDYRDRISRYSSTVETIQHHLASLSSRETYTPQAISDAIHAQHESFMTLAGHVAALHAEVDALKKDYAKWFKQVNKSVRDPFGSMNALAGSVPPAT</sequence>
<comment type="subcellular location">
    <subcellularLocation>
        <location evidence="1">Nucleus</location>
        <location evidence="1">Nuclear pore complex</location>
    </subcellularLocation>
</comment>
<dbReference type="PANTHER" id="PTHR13437">
    <property type="entry name" value="NUCLEOPORIN P58/P45 NUCLEOPORIN-LIKE PROTEIN 1"/>
    <property type="match status" value="1"/>
</dbReference>
<keyword evidence="2" id="KW-0813">Transport</keyword>
<dbReference type="VEuPathDB" id="FungiDB:UMAG_01418"/>
<evidence type="ECO:0000256" key="1">
    <source>
        <dbReference type="ARBA" id="ARBA00004567"/>
    </source>
</evidence>
<evidence type="ECO:0000256" key="3">
    <source>
        <dbReference type="ARBA" id="ARBA00022816"/>
    </source>
</evidence>
<gene>
    <name evidence="9" type="ORF">UMAG_01418</name>
</gene>
<dbReference type="eggNOG" id="KOG0845">
    <property type="taxonomic scope" value="Eukaryota"/>
</dbReference>
<dbReference type="GO" id="GO:0051028">
    <property type="term" value="P:mRNA transport"/>
    <property type="evidence" value="ECO:0007669"/>
    <property type="project" value="UniProtKB-KW"/>
</dbReference>
<proteinExistence type="predicted"/>
<feature type="compositionally biased region" description="Low complexity" evidence="8">
    <location>
        <begin position="141"/>
        <end position="155"/>
    </location>
</feature>